<comment type="caution">
    <text evidence="2">The sequence shown here is derived from an EMBL/GenBank/DDBJ whole genome shotgun (WGS) entry which is preliminary data.</text>
</comment>
<organism evidence="2 3">
    <name type="scientific">Variovorax ginsengisoli</name>
    <dbReference type="NCBI Taxonomy" id="363844"/>
    <lineage>
        <taxon>Bacteria</taxon>
        <taxon>Pseudomonadati</taxon>
        <taxon>Pseudomonadota</taxon>
        <taxon>Betaproteobacteria</taxon>
        <taxon>Burkholderiales</taxon>
        <taxon>Comamonadaceae</taxon>
        <taxon>Variovorax</taxon>
    </lineage>
</organism>
<dbReference type="EMBL" id="JAUKVY010000017">
    <property type="protein sequence ID" value="MDO1535101.1"/>
    <property type="molecule type" value="Genomic_DNA"/>
</dbReference>
<gene>
    <name evidence="2" type="ORF">Q2T77_22655</name>
</gene>
<protein>
    <submittedName>
        <fullName evidence="2">Uncharacterized protein</fullName>
    </submittedName>
</protein>
<name>A0ABT8SCD7_9BURK</name>
<keyword evidence="3" id="KW-1185">Reference proteome</keyword>
<proteinExistence type="predicted"/>
<accession>A0ABT8SCD7</accession>
<evidence type="ECO:0000313" key="2">
    <source>
        <dbReference type="EMBL" id="MDO1535101.1"/>
    </source>
</evidence>
<dbReference type="RefSeq" id="WP_301812812.1">
    <property type="nucleotide sequence ID" value="NZ_JAUJZH010000017.1"/>
</dbReference>
<dbReference type="Proteomes" id="UP001169027">
    <property type="component" value="Unassembled WGS sequence"/>
</dbReference>
<evidence type="ECO:0000256" key="1">
    <source>
        <dbReference type="SAM" id="MobiDB-lite"/>
    </source>
</evidence>
<sequence length="47" mass="4706">MNAMLDPTMAAASTQGREAGGQSAASQPCRIRLSSPGGFPICGIAKV</sequence>
<reference evidence="2" key="1">
    <citation type="submission" date="2023-06" db="EMBL/GenBank/DDBJ databases">
        <authorList>
            <person name="Jiang Y."/>
            <person name="Liu Q."/>
        </authorList>
    </citation>
    <scope>NUCLEOTIDE SEQUENCE</scope>
    <source>
        <strain evidence="2">CGMCC 1.12090</strain>
    </source>
</reference>
<evidence type="ECO:0000313" key="3">
    <source>
        <dbReference type="Proteomes" id="UP001169027"/>
    </source>
</evidence>
<feature type="region of interest" description="Disordered" evidence="1">
    <location>
        <begin position="1"/>
        <end position="31"/>
    </location>
</feature>